<evidence type="ECO:0000313" key="1">
    <source>
        <dbReference type="EMBL" id="EFN63903.1"/>
    </source>
</evidence>
<dbReference type="AlphaFoldDB" id="E2ARP1"/>
<dbReference type="EMBL" id="GL442157">
    <property type="protein sequence ID" value="EFN63903.1"/>
    <property type="molecule type" value="Genomic_DNA"/>
</dbReference>
<name>E2ARP1_CAMFO</name>
<keyword evidence="2" id="KW-1185">Reference proteome</keyword>
<dbReference type="InParanoid" id="E2ARP1"/>
<organism evidence="2">
    <name type="scientific">Camponotus floridanus</name>
    <name type="common">Florida carpenter ant</name>
    <dbReference type="NCBI Taxonomy" id="104421"/>
    <lineage>
        <taxon>Eukaryota</taxon>
        <taxon>Metazoa</taxon>
        <taxon>Ecdysozoa</taxon>
        <taxon>Arthropoda</taxon>
        <taxon>Hexapoda</taxon>
        <taxon>Insecta</taxon>
        <taxon>Pterygota</taxon>
        <taxon>Neoptera</taxon>
        <taxon>Endopterygota</taxon>
        <taxon>Hymenoptera</taxon>
        <taxon>Apocrita</taxon>
        <taxon>Aculeata</taxon>
        <taxon>Formicoidea</taxon>
        <taxon>Formicidae</taxon>
        <taxon>Formicinae</taxon>
        <taxon>Camponotus</taxon>
    </lineage>
</organism>
<accession>E2ARP1</accession>
<reference evidence="1 2" key="1">
    <citation type="journal article" date="2010" name="Science">
        <title>Genomic comparison of the ants Camponotus floridanus and Harpegnathos saltator.</title>
        <authorList>
            <person name="Bonasio R."/>
            <person name="Zhang G."/>
            <person name="Ye C."/>
            <person name="Mutti N.S."/>
            <person name="Fang X."/>
            <person name="Qin N."/>
            <person name="Donahue G."/>
            <person name="Yang P."/>
            <person name="Li Q."/>
            <person name="Li C."/>
            <person name="Zhang P."/>
            <person name="Huang Z."/>
            <person name="Berger S.L."/>
            <person name="Reinberg D."/>
            <person name="Wang J."/>
            <person name="Liebig J."/>
        </authorList>
    </citation>
    <scope>NUCLEOTIDE SEQUENCE [LARGE SCALE GENOMIC DNA]</scope>
    <source>
        <strain evidence="2">C129</strain>
    </source>
</reference>
<proteinExistence type="predicted"/>
<gene>
    <name evidence="1" type="ORF">EAG_14990</name>
</gene>
<evidence type="ECO:0000313" key="2">
    <source>
        <dbReference type="Proteomes" id="UP000000311"/>
    </source>
</evidence>
<dbReference type="Proteomes" id="UP000000311">
    <property type="component" value="Unassembled WGS sequence"/>
</dbReference>
<sequence length="88" mass="10345">MIKANLDRQPAMNLKVKQKGWEKINTNRSKASSSPVLCWQEACRYASCFTDKMAILVVHIMYTKLHIHEQVSQRHFRKVRITSKRKDS</sequence>
<protein>
    <submittedName>
        <fullName evidence="1">Uncharacterized protein</fullName>
    </submittedName>
</protein>